<dbReference type="Proteomes" id="UP000186922">
    <property type="component" value="Unassembled WGS sequence"/>
</dbReference>
<organism evidence="1 2">
    <name type="scientific">Ramazzottius varieornatus</name>
    <name type="common">Water bear</name>
    <name type="synonym">Tardigrade</name>
    <dbReference type="NCBI Taxonomy" id="947166"/>
    <lineage>
        <taxon>Eukaryota</taxon>
        <taxon>Metazoa</taxon>
        <taxon>Ecdysozoa</taxon>
        <taxon>Tardigrada</taxon>
        <taxon>Eutardigrada</taxon>
        <taxon>Parachela</taxon>
        <taxon>Hypsibioidea</taxon>
        <taxon>Ramazzottiidae</taxon>
        <taxon>Ramazzottius</taxon>
    </lineage>
</organism>
<dbReference type="AlphaFoldDB" id="A0A1D1US16"/>
<evidence type="ECO:0008006" key="3">
    <source>
        <dbReference type="Google" id="ProtNLM"/>
    </source>
</evidence>
<evidence type="ECO:0000313" key="1">
    <source>
        <dbReference type="EMBL" id="GAU91340.1"/>
    </source>
</evidence>
<protein>
    <recommendedName>
        <fullName evidence="3">HAT C-terminal dimerisation domain-containing protein</fullName>
    </recommendedName>
</protein>
<keyword evidence="2" id="KW-1185">Reference proteome</keyword>
<comment type="caution">
    <text evidence="1">The sequence shown here is derived from an EMBL/GenBank/DDBJ whole genome shotgun (WGS) entry which is preliminary data.</text>
</comment>
<sequence>METKLKTTMKDSWSQEVMHLGLLLNPCVKTNAFETSQRKLEATTLPKKYAACCSTQPVGIPDIEQAEVGSSVLSEFLQTINRGPSNEQTEVDKYLGSSAEPMCKPLTWWKNHKDVYPFVSNGHRFYGCVCFVA</sequence>
<accession>A0A1D1US16</accession>
<proteinExistence type="predicted"/>
<name>A0A1D1US16_RAMVA</name>
<gene>
    <name evidence="1" type="primary">RvY_03612-1</name>
    <name evidence="1" type="synonym">RvY_03612.1</name>
    <name evidence="1" type="ORF">RvY_03612</name>
</gene>
<evidence type="ECO:0000313" key="2">
    <source>
        <dbReference type="Proteomes" id="UP000186922"/>
    </source>
</evidence>
<reference evidence="1 2" key="1">
    <citation type="journal article" date="2016" name="Nat. Commun.">
        <title>Extremotolerant tardigrade genome and improved radiotolerance of human cultured cells by tardigrade-unique protein.</title>
        <authorList>
            <person name="Hashimoto T."/>
            <person name="Horikawa D.D."/>
            <person name="Saito Y."/>
            <person name="Kuwahara H."/>
            <person name="Kozuka-Hata H."/>
            <person name="Shin-I T."/>
            <person name="Minakuchi Y."/>
            <person name="Ohishi K."/>
            <person name="Motoyama A."/>
            <person name="Aizu T."/>
            <person name="Enomoto A."/>
            <person name="Kondo K."/>
            <person name="Tanaka S."/>
            <person name="Hara Y."/>
            <person name="Koshikawa S."/>
            <person name="Sagara H."/>
            <person name="Miura T."/>
            <person name="Yokobori S."/>
            <person name="Miyagawa K."/>
            <person name="Suzuki Y."/>
            <person name="Kubo T."/>
            <person name="Oyama M."/>
            <person name="Kohara Y."/>
            <person name="Fujiyama A."/>
            <person name="Arakawa K."/>
            <person name="Katayama T."/>
            <person name="Toyoda A."/>
            <person name="Kunieda T."/>
        </authorList>
    </citation>
    <scope>NUCLEOTIDE SEQUENCE [LARGE SCALE GENOMIC DNA]</scope>
    <source>
        <strain evidence="1 2">YOKOZUNA-1</strain>
    </source>
</reference>
<dbReference type="EMBL" id="BDGG01000002">
    <property type="protein sequence ID" value="GAU91340.1"/>
    <property type="molecule type" value="Genomic_DNA"/>
</dbReference>